<reference evidence="2 3" key="1">
    <citation type="journal article" date="2016" name="Antonie Van Leeuwenhoek">
        <title>Lysinibacillus endophyticus sp. nov., an indole-3-acetic acid producing endophytic bacterium isolated from corn root (Zea mays cv. Xinken-5).</title>
        <authorList>
            <person name="Yu J."/>
            <person name="Guan X."/>
            <person name="Liu C."/>
            <person name="Xiang W."/>
            <person name="Yu Z."/>
            <person name="Liu X."/>
            <person name="Wang G."/>
        </authorList>
    </citation>
    <scope>NUCLEOTIDE SEQUENCE [LARGE SCALE GENOMIC DNA]</scope>
    <source>
        <strain evidence="2 3">DSM 100506</strain>
    </source>
</reference>
<feature type="transmembrane region" description="Helical" evidence="1">
    <location>
        <begin position="123"/>
        <end position="142"/>
    </location>
</feature>
<feature type="transmembrane region" description="Helical" evidence="1">
    <location>
        <begin position="6"/>
        <end position="29"/>
    </location>
</feature>
<evidence type="ECO:0000313" key="3">
    <source>
        <dbReference type="Proteomes" id="UP000272238"/>
    </source>
</evidence>
<keyword evidence="3" id="KW-1185">Reference proteome</keyword>
<feature type="transmembrane region" description="Helical" evidence="1">
    <location>
        <begin position="83"/>
        <end position="102"/>
    </location>
</feature>
<name>A0A494Z8N0_9BACL</name>
<keyword evidence="1" id="KW-1133">Transmembrane helix</keyword>
<dbReference type="EMBL" id="RBZN01000006">
    <property type="protein sequence ID" value="RKQ19001.1"/>
    <property type="molecule type" value="Genomic_DNA"/>
</dbReference>
<dbReference type="AlphaFoldDB" id="A0A494Z8N0"/>
<proteinExistence type="predicted"/>
<gene>
    <name evidence="2" type="ORF">D8M03_04090</name>
</gene>
<evidence type="ECO:0000313" key="2">
    <source>
        <dbReference type="EMBL" id="RKQ19001.1"/>
    </source>
</evidence>
<accession>A0A494Z8N0</accession>
<dbReference type="OrthoDB" id="2436717at2"/>
<evidence type="ECO:0008006" key="4">
    <source>
        <dbReference type="Google" id="ProtNLM"/>
    </source>
</evidence>
<protein>
    <recommendedName>
        <fullName evidence="4">DUF2269 family protein</fullName>
    </recommendedName>
</protein>
<keyword evidence="1" id="KW-0472">Membrane</keyword>
<sequence>MCRTVLHTIFLYLHILSAIGSIGPLFALIPMLKKMEVTEEADLSGFVQAFQYAINVIKHFGHVLVVSGIFLIILSGWTWTTSWIVLTIIGMMSSVFYLARAFKPTLKTFGTTDFNKANFIANLRKSTWLYIVILLIVLWLMVAKPNLW</sequence>
<feature type="transmembrane region" description="Helical" evidence="1">
    <location>
        <begin position="60"/>
        <end position="77"/>
    </location>
</feature>
<evidence type="ECO:0000256" key="1">
    <source>
        <dbReference type="SAM" id="Phobius"/>
    </source>
</evidence>
<organism evidence="2 3">
    <name type="scientific">Ureibacillus endophyticus</name>
    <dbReference type="NCBI Taxonomy" id="1978490"/>
    <lineage>
        <taxon>Bacteria</taxon>
        <taxon>Bacillati</taxon>
        <taxon>Bacillota</taxon>
        <taxon>Bacilli</taxon>
        <taxon>Bacillales</taxon>
        <taxon>Caryophanaceae</taxon>
        <taxon>Ureibacillus</taxon>
    </lineage>
</organism>
<dbReference type="Proteomes" id="UP000272238">
    <property type="component" value="Unassembled WGS sequence"/>
</dbReference>
<keyword evidence="1" id="KW-0812">Transmembrane</keyword>
<comment type="caution">
    <text evidence="2">The sequence shown here is derived from an EMBL/GenBank/DDBJ whole genome shotgun (WGS) entry which is preliminary data.</text>
</comment>